<dbReference type="GO" id="GO:0018677">
    <property type="term" value="F:pentachlorophenol monooxygenase activity"/>
    <property type="evidence" value="ECO:0007669"/>
    <property type="project" value="UniProtKB-EC"/>
</dbReference>
<dbReference type="SUPFAM" id="SSF51905">
    <property type="entry name" value="FAD/NAD(P)-binding domain"/>
    <property type="match status" value="1"/>
</dbReference>
<evidence type="ECO:0000256" key="3">
    <source>
        <dbReference type="ARBA" id="ARBA00022827"/>
    </source>
</evidence>
<dbReference type="Gene3D" id="3.30.70.2450">
    <property type="match status" value="1"/>
</dbReference>
<organism evidence="5 6">
    <name type="scientific">Mesorhizobium plurifarium</name>
    <dbReference type="NCBI Taxonomy" id="69974"/>
    <lineage>
        <taxon>Bacteria</taxon>
        <taxon>Pseudomonadati</taxon>
        <taxon>Pseudomonadota</taxon>
        <taxon>Alphaproteobacteria</taxon>
        <taxon>Hyphomicrobiales</taxon>
        <taxon>Phyllobacteriaceae</taxon>
        <taxon>Mesorhizobium</taxon>
    </lineage>
</organism>
<dbReference type="EMBL" id="CCNB01000007">
    <property type="protein sequence ID" value="CDX32279.1"/>
    <property type="molecule type" value="Genomic_DNA"/>
</dbReference>
<keyword evidence="5" id="KW-0503">Monooxygenase</keyword>
<evidence type="ECO:0000256" key="2">
    <source>
        <dbReference type="ARBA" id="ARBA00022630"/>
    </source>
</evidence>
<comment type="cofactor">
    <cofactor evidence="1">
        <name>FAD</name>
        <dbReference type="ChEBI" id="CHEBI:57692"/>
    </cofactor>
</comment>
<proteinExistence type="predicted"/>
<sequence>MVGNLRTRNAFRSDHIVDKCRTRVDSLGKATVVPQEKASILIVGAGPTGLTAALELARRGVHPRVIDRKDGPTPLSKAVGISAHSLDILEASGVSGKLLAEGLRIRHAHFHVEARELLIIDFSLLPHRYNFLLSLPQRDTERIMADTLATFGIDVEWRAELVGLTQHADKVEARISRSSDEERHSFDIVFGADGAGSSVRKSSGIQFEGYTHRREWSITDAEITSWPYETGSAQAFVNRSGDVGFIIPIGDSRFRSVSNTPDALAHVPGNYRVSQVLRTDRFYIPAKQAKRYQTARIFLGGDAAHVHSPLGARGMNLGIEDAACFARRFGDGTLAGYTDERRPVGHRWIELSERILSTVQSTNRFVQTFRNLAMMTIGCIPALQKPLLERVAGLRE</sequence>
<dbReference type="InterPro" id="IPR036188">
    <property type="entry name" value="FAD/NAD-bd_sf"/>
</dbReference>
<evidence type="ECO:0000259" key="4">
    <source>
        <dbReference type="Pfam" id="PF01494"/>
    </source>
</evidence>
<feature type="domain" description="FAD-binding" evidence="4">
    <location>
        <begin position="275"/>
        <end position="348"/>
    </location>
</feature>
<evidence type="ECO:0000313" key="5">
    <source>
        <dbReference type="EMBL" id="CDX32279.1"/>
    </source>
</evidence>
<evidence type="ECO:0000256" key="1">
    <source>
        <dbReference type="ARBA" id="ARBA00001974"/>
    </source>
</evidence>
<dbReference type="Pfam" id="PF01494">
    <property type="entry name" value="FAD_binding_3"/>
    <property type="match status" value="2"/>
</dbReference>
<dbReference type="InterPro" id="IPR002938">
    <property type="entry name" value="FAD-bd"/>
</dbReference>
<gene>
    <name evidence="5" type="ORF">MPLDJ20_150101</name>
</gene>
<dbReference type="Gene3D" id="3.50.50.60">
    <property type="entry name" value="FAD/NAD(P)-binding domain"/>
    <property type="match status" value="1"/>
</dbReference>
<dbReference type="AlphaFoldDB" id="A0A090ET63"/>
<keyword evidence="3" id="KW-0274">FAD</keyword>
<dbReference type="InterPro" id="IPR050641">
    <property type="entry name" value="RIFMO-like"/>
</dbReference>
<dbReference type="PANTHER" id="PTHR43004:SF19">
    <property type="entry name" value="BINDING MONOOXYGENASE, PUTATIVE (JCVI)-RELATED"/>
    <property type="match status" value="1"/>
</dbReference>
<dbReference type="Proteomes" id="UP000046373">
    <property type="component" value="Unassembled WGS sequence"/>
</dbReference>
<evidence type="ECO:0000313" key="6">
    <source>
        <dbReference type="Proteomes" id="UP000046373"/>
    </source>
</evidence>
<keyword evidence="2" id="KW-0285">Flavoprotein</keyword>
<protein>
    <submittedName>
        <fullName evidence="5">Pentachlorophenol monooxygenase</fullName>
        <ecNumber evidence="5">1.14.13.50</ecNumber>
    </submittedName>
</protein>
<reference evidence="5 6" key="1">
    <citation type="submission" date="2014-08" db="EMBL/GenBank/DDBJ databases">
        <authorList>
            <person name="Moulin Lionel"/>
        </authorList>
    </citation>
    <scope>NUCLEOTIDE SEQUENCE [LARGE SCALE GENOMIC DNA]</scope>
</reference>
<feature type="domain" description="FAD-binding" evidence="4">
    <location>
        <begin position="38"/>
        <end position="244"/>
    </location>
</feature>
<accession>A0A090ET63</accession>
<dbReference type="PRINTS" id="PR00420">
    <property type="entry name" value="RNGMNOXGNASE"/>
</dbReference>
<dbReference type="EC" id="1.14.13.50" evidence="5"/>
<keyword evidence="5" id="KW-0560">Oxidoreductase</keyword>
<dbReference type="GO" id="GO:0071949">
    <property type="term" value="F:FAD binding"/>
    <property type="evidence" value="ECO:0007669"/>
    <property type="project" value="InterPro"/>
</dbReference>
<dbReference type="PANTHER" id="PTHR43004">
    <property type="entry name" value="TRK SYSTEM POTASSIUM UPTAKE PROTEIN"/>
    <property type="match status" value="1"/>
</dbReference>
<name>A0A090ET63_MESPL</name>